<accession>A0A0P1B744</accession>
<evidence type="ECO:0000256" key="3">
    <source>
        <dbReference type="ARBA" id="ARBA00022989"/>
    </source>
</evidence>
<evidence type="ECO:0000256" key="2">
    <source>
        <dbReference type="ARBA" id="ARBA00022692"/>
    </source>
</evidence>
<dbReference type="STRING" id="4781.A0A0P1B744"/>
<dbReference type="InterPro" id="IPR059112">
    <property type="entry name" value="CysZ/EI24"/>
</dbReference>
<dbReference type="OrthoDB" id="10012223at2759"/>
<dbReference type="PANTHER" id="PTHR34292:SF2">
    <property type="entry name" value="OUTER SPORE WALL PROTEIN LDS1"/>
    <property type="match status" value="1"/>
</dbReference>
<dbReference type="GeneID" id="36402728"/>
<comment type="subcellular location">
    <subcellularLocation>
        <location evidence="1">Membrane</location>
        <topology evidence="1">Multi-pass membrane protein</topology>
    </subcellularLocation>
</comment>
<name>A0A0P1B744_PLAHL</name>
<proteinExistence type="predicted"/>
<dbReference type="RefSeq" id="XP_024586307.1">
    <property type="nucleotide sequence ID" value="XM_024721182.1"/>
</dbReference>
<keyword evidence="4 5" id="KW-0472">Membrane</keyword>
<dbReference type="OMA" id="GRYFQLK"/>
<dbReference type="Pfam" id="PF07264">
    <property type="entry name" value="EI24"/>
    <property type="match status" value="1"/>
</dbReference>
<evidence type="ECO:0000256" key="1">
    <source>
        <dbReference type="ARBA" id="ARBA00004141"/>
    </source>
</evidence>
<evidence type="ECO:0000256" key="4">
    <source>
        <dbReference type="ARBA" id="ARBA00023136"/>
    </source>
</evidence>
<keyword evidence="7" id="KW-1185">Reference proteome</keyword>
<keyword evidence="3 5" id="KW-1133">Transmembrane helix</keyword>
<evidence type="ECO:0000313" key="7">
    <source>
        <dbReference type="Proteomes" id="UP000054928"/>
    </source>
</evidence>
<protein>
    <submittedName>
        <fullName evidence="6">Uncharacterized protein</fullName>
    </submittedName>
</protein>
<dbReference type="Proteomes" id="UP000054928">
    <property type="component" value="Unassembled WGS sequence"/>
</dbReference>
<evidence type="ECO:0000256" key="5">
    <source>
        <dbReference type="SAM" id="Phobius"/>
    </source>
</evidence>
<dbReference type="EMBL" id="CCYD01003101">
    <property type="protein sequence ID" value="CEG49938.1"/>
    <property type="molecule type" value="Genomic_DNA"/>
</dbReference>
<dbReference type="AlphaFoldDB" id="A0A0P1B744"/>
<organism evidence="6 7">
    <name type="scientific">Plasmopara halstedii</name>
    <name type="common">Downy mildew of sunflower</name>
    <dbReference type="NCBI Taxonomy" id="4781"/>
    <lineage>
        <taxon>Eukaryota</taxon>
        <taxon>Sar</taxon>
        <taxon>Stramenopiles</taxon>
        <taxon>Oomycota</taxon>
        <taxon>Peronosporomycetes</taxon>
        <taxon>Peronosporales</taxon>
        <taxon>Peronosporaceae</taxon>
        <taxon>Plasmopara</taxon>
    </lineage>
</organism>
<sequence>MTVAVAFGIAITLFTFTLHRQEEILYDAGLSPFFAWLIAVIFVIIEIFILTIVFALVTLEWFKDKIFAHVLIKRGYRELVENEERHSPFVRVLTSCCRVSILLRLGLLVITLPLNTIPVLGNLAYAWLNGVLMAWEAHLYYFEMKAFDFDQQKEIIAERKLQYSMFGMQAMLLEMIPIAGAIFMFTNAAGAALFAASIEKELENQGGWRWGSKDNSSGKNIEMNNVPLANKIGTYVAPYGSTLNWYVTEMIHEYVTEMKDELKKATALVIYNTLIVQIKFLLVSDSATFE</sequence>
<keyword evidence="2 5" id="KW-0812">Transmembrane</keyword>
<dbReference type="PANTHER" id="PTHR34292">
    <property type="entry name" value="OUTER SPORE WALL PROTEIN LDS1"/>
    <property type="match status" value="1"/>
</dbReference>
<feature type="transmembrane region" description="Helical" evidence="5">
    <location>
        <begin position="36"/>
        <end position="59"/>
    </location>
</feature>
<dbReference type="InterPro" id="IPR052786">
    <property type="entry name" value="Spore_wall_assembly"/>
</dbReference>
<evidence type="ECO:0000313" key="6">
    <source>
        <dbReference type="EMBL" id="CEG49938.1"/>
    </source>
</evidence>
<reference evidence="7" key="1">
    <citation type="submission" date="2014-09" db="EMBL/GenBank/DDBJ databases">
        <authorList>
            <person name="Sharma Rahul"/>
            <person name="Thines Marco"/>
        </authorList>
    </citation>
    <scope>NUCLEOTIDE SEQUENCE [LARGE SCALE GENOMIC DNA]</scope>
</reference>